<dbReference type="AlphaFoldDB" id="A0A9D0ZM79"/>
<comment type="caution">
    <text evidence="2">The sequence shown here is derived from an EMBL/GenBank/DDBJ whole genome shotgun (WGS) entry which is preliminary data.</text>
</comment>
<gene>
    <name evidence="2" type="ORF">IAA52_07805</name>
</gene>
<evidence type="ECO:0008006" key="4">
    <source>
        <dbReference type="Google" id="ProtNLM"/>
    </source>
</evidence>
<organism evidence="2 3">
    <name type="scientific">Candidatus Pullichristensenella stercorigallinarum</name>
    <dbReference type="NCBI Taxonomy" id="2840909"/>
    <lineage>
        <taxon>Bacteria</taxon>
        <taxon>Bacillati</taxon>
        <taxon>Bacillota</taxon>
        <taxon>Clostridia</taxon>
        <taxon>Candidatus Pullichristensenella</taxon>
    </lineage>
</organism>
<feature type="transmembrane region" description="Helical" evidence="1">
    <location>
        <begin position="246"/>
        <end position="264"/>
    </location>
</feature>
<feature type="transmembrane region" description="Helical" evidence="1">
    <location>
        <begin position="99"/>
        <end position="117"/>
    </location>
</feature>
<name>A0A9D0ZM79_9FIRM</name>
<dbReference type="EMBL" id="DVFZ01000078">
    <property type="protein sequence ID" value="HIQ82993.1"/>
    <property type="molecule type" value="Genomic_DNA"/>
</dbReference>
<proteinExistence type="predicted"/>
<reference evidence="2" key="1">
    <citation type="submission" date="2020-10" db="EMBL/GenBank/DDBJ databases">
        <authorList>
            <person name="Gilroy R."/>
        </authorList>
    </citation>
    <scope>NUCLEOTIDE SEQUENCE</scope>
    <source>
        <strain evidence="2">ChiSjej6B24-2974</strain>
    </source>
</reference>
<sequence>MVGYILCALLVTAGLFVLTDVRPRDMTEGLRRPFEKEVGRKRRIRQITGSAPSLRQRLMEEAAAMLDASGMGEQVATYRNMAALMAVAGFLAGLAMENILASLVLAVGLAMVPLTVIRLRTADYTRMVNEKLEMAMSSVTNSYVATGNLLTAVERVLTMLPAPVNDIFSRFVVDMQYLDGNVVRAIQRMREASENWYWKEWCGALIQCQDDVSLNRTLSGIVERFSEMRQIQLEVDTTLRKHMSDYVVTVMLVLGSIPLMGLMIPDWYDMLMHTLPGKITLAVVLATVLATSVWVSRAHVPAEGVEKR</sequence>
<keyword evidence="1" id="KW-0472">Membrane</keyword>
<accession>A0A9D0ZM79</accession>
<evidence type="ECO:0000256" key="1">
    <source>
        <dbReference type="SAM" id="Phobius"/>
    </source>
</evidence>
<keyword evidence="1" id="KW-0812">Transmembrane</keyword>
<reference evidence="2" key="2">
    <citation type="journal article" date="2021" name="PeerJ">
        <title>Extensive microbial diversity within the chicken gut microbiome revealed by metagenomics and culture.</title>
        <authorList>
            <person name="Gilroy R."/>
            <person name="Ravi A."/>
            <person name="Getino M."/>
            <person name="Pursley I."/>
            <person name="Horton D.L."/>
            <person name="Alikhan N.F."/>
            <person name="Baker D."/>
            <person name="Gharbi K."/>
            <person name="Hall N."/>
            <person name="Watson M."/>
            <person name="Adriaenssens E.M."/>
            <person name="Foster-Nyarko E."/>
            <person name="Jarju S."/>
            <person name="Secka A."/>
            <person name="Antonio M."/>
            <person name="Oren A."/>
            <person name="Chaudhuri R.R."/>
            <person name="La Ragione R."/>
            <person name="Hildebrand F."/>
            <person name="Pallen M.J."/>
        </authorList>
    </citation>
    <scope>NUCLEOTIDE SEQUENCE</scope>
    <source>
        <strain evidence="2">ChiSjej6B24-2974</strain>
    </source>
</reference>
<evidence type="ECO:0000313" key="2">
    <source>
        <dbReference type="EMBL" id="HIQ82993.1"/>
    </source>
</evidence>
<feature type="transmembrane region" description="Helical" evidence="1">
    <location>
        <begin position="279"/>
        <end position="300"/>
    </location>
</feature>
<dbReference type="Proteomes" id="UP000824260">
    <property type="component" value="Unassembled WGS sequence"/>
</dbReference>
<keyword evidence="1" id="KW-1133">Transmembrane helix</keyword>
<evidence type="ECO:0000313" key="3">
    <source>
        <dbReference type="Proteomes" id="UP000824260"/>
    </source>
</evidence>
<protein>
    <recommendedName>
        <fullName evidence="4">Flp pilus assembly protein TadB</fullName>
    </recommendedName>
</protein>